<gene>
    <name evidence="3" type="ORF">FKW77_004191</name>
</gene>
<evidence type="ECO:0000313" key="3">
    <source>
        <dbReference type="EMBL" id="QDS77718.1"/>
    </source>
</evidence>
<evidence type="ECO:0000256" key="1">
    <source>
        <dbReference type="SAM" id="MobiDB-lite"/>
    </source>
</evidence>
<evidence type="ECO:0008006" key="5">
    <source>
        <dbReference type="Google" id="ProtNLM"/>
    </source>
</evidence>
<protein>
    <recommendedName>
        <fullName evidence="5">Apple domain-containing protein</fullName>
    </recommendedName>
</protein>
<dbReference type="OrthoDB" id="5358884at2759"/>
<evidence type="ECO:0000313" key="4">
    <source>
        <dbReference type="Proteomes" id="UP000316270"/>
    </source>
</evidence>
<keyword evidence="2" id="KW-0472">Membrane</keyword>
<feature type="region of interest" description="Disordered" evidence="1">
    <location>
        <begin position="76"/>
        <end position="132"/>
    </location>
</feature>
<dbReference type="STRING" id="50376.A0A517LPZ1"/>
<feature type="transmembrane region" description="Helical" evidence="2">
    <location>
        <begin position="51"/>
        <end position="73"/>
    </location>
</feature>
<keyword evidence="2" id="KW-1133">Transmembrane helix</keyword>
<keyword evidence="2" id="KW-0812">Transmembrane</keyword>
<reference evidence="3 4" key="1">
    <citation type="submission" date="2019-07" db="EMBL/GenBank/DDBJ databases">
        <title>Finished genome of Venturia effusa.</title>
        <authorList>
            <person name="Young C.A."/>
            <person name="Cox M.P."/>
            <person name="Ganley A.R.D."/>
            <person name="David W.J."/>
        </authorList>
    </citation>
    <scope>NUCLEOTIDE SEQUENCE [LARGE SCALE GENOMIC DNA]</scope>
    <source>
        <strain evidence="4">albino</strain>
    </source>
</reference>
<proteinExistence type="predicted"/>
<evidence type="ECO:0000256" key="2">
    <source>
        <dbReference type="SAM" id="Phobius"/>
    </source>
</evidence>
<dbReference type="EMBL" id="CP042202">
    <property type="protein sequence ID" value="QDS77718.1"/>
    <property type="molecule type" value="Genomic_DNA"/>
</dbReference>
<dbReference type="AlphaFoldDB" id="A0A517LPZ1"/>
<keyword evidence="4" id="KW-1185">Reference proteome</keyword>
<name>A0A517LPZ1_9PEZI</name>
<dbReference type="Proteomes" id="UP000316270">
    <property type="component" value="Chromosome 18"/>
</dbReference>
<organism evidence="3 4">
    <name type="scientific">Venturia effusa</name>
    <dbReference type="NCBI Taxonomy" id="50376"/>
    <lineage>
        <taxon>Eukaryota</taxon>
        <taxon>Fungi</taxon>
        <taxon>Dikarya</taxon>
        <taxon>Ascomycota</taxon>
        <taxon>Pezizomycotina</taxon>
        <taxon>Dothideomycetes</taxon>
        <taxon>Pleosporomycetidae</taxon>
        <taxon>Venturiales</taxon>
        <taxon>Venturiaceae</taxon>
        <taxon>Venturia</taxon>
    </lineage>
</organism>
<sequence length="256" mass="26765">MGPSHPDYEGLQVRVEENYPEVVYYSDKEVLPSRLLRSPQQKPRRFTRRKFIPVLSVIVLLIVGGGVGIAIAARKNQSPSGPATTSATTSSTPTSLSVSPATATSLSSTSSPSVSTASSKPTVSTTTTISTSPTATAGMGTYNCPADNGTTYSPNLTKRYNFKILCDTDFYGKGVNGKAVVDVQNVLATSLQACIDQCASQRYAGSNCSAVAYGANITQALARGGVQGNCFLKDQRSAIAQADSSGQQEAAFLSPT</sequence>
<accession>A0A517LPZ1</accession>